<reference evidence="1 2" key="1">
    <citation type="submission" date="2019-07" db="EMBL/GenBank/DDBJ databases">
        <authorList>
            <person name="Tomko B.E."/>
            <person name="Krukonis G.P."/>
            <person name="Delesalle V.A."/>
        </authorList>
    </citation>
    <scope>NUCLEOTIDE SEQUENCE [LARGE SCALE GENOMIC DNA]</scope>
</reference>
<proteinExistence type="predicted"/>
<evidence type="ECO:0000313" key="2">
    <source>
        <dbReference type="Proteomes" id="UP000325623"/>
    </source>
</evidence>
<dbReference type="Pfam" id="PF05908">
    <property type="entry name" value="Gamma_PGA_hydro"/>
    <property type="match status" value="1"/>
</dbReference>
<gene>
    <name evidence="1" type="primary">60</name>
    <name evidence="1" type="ORF">000TH010_60</name>
</gene>
<dbReference type="GO" id="GO:0016787">
    <property type="term" value="F:hydrolase activity"/>
    <property type="evidence" value="ECO:0007669"/>
    <property type="project" value="UniProtKB-KW"/>
</dbReference>
<dbReference type="InterPro" id="IPR008585">
    <property type="entry name" value="Gamma_PGA_hydro"/>
</dbReference>
<dbReference type="GeneID" id="77850595"/>
<keyword evidence="2" id="KW-1185">Reference proteome</keyword>
<evidence type="ECO:0000313" key="1">
    <source>
        <dbReference type="EMBL" id="QFR56273.1"/>
    </source>
</evidence>
<dbReference type="InterPro" id="IPR038128">
    <property type="entry name" value="Gamma_PGA_hydro_sf"/>
</dbReference>
<dbReference type="RefSeq" id="YP_010644371.1">
    <property type="nucleotide sequence ID" value="NC_070624.1"/>
</dbReference>
<organism evidence="1 2">
    <name type="scientific">Bacillus phage 000TH010</name>
    <dbReference type="NCBI Taxonomy" id="2601652"/>
    <lineage>
        <taxon>Viruses</taxon>
        <taxon>Duplodnaviria</taxon>
        <taxon>Heunggongvirae</taxon>
        <taxon>Uroviricota</taxon>
        <taxon>Caudoviricetes</taxon>
        <taxon>Trautnerviridae</taxon>
        <taxon>Polsinellivirinae</taxon>
        <taxon>Rivavirus</taxon>
        <taxon>Rivavirus rv000TH010</taxon>
    </lineage>
</organism>
<protein>
    <submittedName>
        <fullName evidence="1">Poly-gamma-glutamate hydrolase</fullName>
    </submittedName>
</protein>
<sequence>MADVFDSFLDMESNAELGKDFWFEMRRRSRDLLLLAIHGGGIERGTTELLRGMAAEWQDSYYLFEGRNFDYHLTSHKFDEPHALELVKKHDYALSVHGYSDETEACTIVGGLNESVEINIINALNSAGFKAVAATDRFTATNPDNICNRCATGLGVQLELSTLQRKKFFVDQDWHSGNMSPEFYDYITAIGEGLTSL</sequence>
<dbReference type="Proteomes" id="UP000325623">
    <property type="component" value="Segment"/>
</dbReference>
<accession>A0A5P8PHU5</accession>
<name>A0A5P8PHU5_9CAUD</name>
<dbReference type="EMBL" id="MN176219">
    <property type="protein sequence ID" value="QFR56273.1"/>
    <property type="molecule type" value="Genomic_DNA"/>
</dbReference>
<dbReference type="Gene3D" id="3.40.630.100">
    <property type="entry name" value="Poly-gamma-glutamate hydrolase, zinc-binding motif"/>
    <property type="match status" value="1"/>
</dbReference>
<keyword evidence="1" id="KW-0378">Hydrolase</keyword>
<dbReference type="KEGG" id="vg:77850595"/>